<evidence type="ECO:0000259" key="1">
    <source>
        <dbReference type="Pfam" id="PF13649"/>
    </source>
</evidence>
<organism evidence="2 3">
    <name type="scientific">Oxalobacter vibrioformis</name>
    <dbReference type="NCBI Taxonomy" id="933080"/>
    <lineage>
        <taxon>Bacteria</taxon>
        <taxon>Pseudomonadati</taxon>
        <taxon>Pseudomonadota</taxon>
        <taxon>Betaproteobacteria</taxon>
        <taxon>Burkholderiales</taxon>
        <taxon>Oxalobacteraceae</taxon>
        <taxon>Oxalobacter</taxon>
    </lineage>
</organism>
<gene>
    <name evidence="2" type="ORF">NB640_12925</name>
</gene>
<reference evidence="2" key="1">
    <citation type="journal article" date="2022" name="Front. Microbiol.">
        <title>New perspectives on an old grouping: The genomic and phenotypic variability of Oxalobacter formigenes and the implications for calcium oxalate stone prevention.</title>
        <authorList>
            <person name="Chmiel J.A."/>
            <person name="Carr C."/>
            <person name="Stuivenberg G.A."/>
            <person name="Venema R."/>
            <person name="Chanyi R.M."/>
            <person name="Al K.F."/>
            <person name="Giguere D."/>
            <person name="Say H."/>
            <person name="Akouris P.P."/>
            <person name="Dominguez Romero S.A."/>
            <person name="Kwong A."/>
            <person name="Tai V."/>
            <person name="Koval S.F."/>
            <person name="Razvi H."/>
            <person name="Bjazevic J."/>
            <person name="Burton J.P."/>
        </authorList>
    </citation>
    <scope>NUCLEOTIDE SEQUENCE</scope>
    <source>
        <strain evidence="2">WoOx3</strain>
    </source>
</reference>
<dbReference type="InterPro" id="IPR041698">
    <property type="entry name" value="Methyltransf_25"/>
</dbReference>
<keyword evidence="3" id="KW-1185">Reference proteome</keyword>
<dbReference type="Pfam" id="PF13649">
    <property type="entry name" value="Methyltransf_25"/>
    <property type="match status" value="1"/>
</dbReference>
<evidence type="ECO:0000313" key="3">
    <source>
        <dbReference type="Proteomes" id="UP001156215"/>
    </source>
</evidence>
<name>A0A9E9LZI1_9BURK</name>
<evidence type="ECO:0000313" key="2">
    <source>
        <dbReference type="EMBL" id="WAW10098.1"/>
    </source>
</evidence>
<protein>
    <submittedName>
        <fullName evidence="2">Class I SAM-dependent methyltransferase</fullName>
    </submittedName>
</protein>
<sequence>MSTAEQAASQDTAGSARFHAIPPSRYLESRSGFMQKAQRVLLVADGEGRNSVWCAEKGLIVDAFDASESAVEKARQLADARGVSVMYNVSSVETWNWQPEQYDAVIIINANFAPPAMRAVLFENCIHTLKPGGILILKGYGIKQLAVLMRESFTPEQIDAFMPEGLTLEGITPSTILNGVAIGEHYYSEESLREAFSALQILEIADYREPARKKDGAVRVEKLMGMVARKMA</sequence>
<feature type="domain" description="Methyltransferase" evidence="1">
    <location>
        <begin position="40"/>
        <end position="133"/>
    </location>
</feature>
<proteinExistence type="predicted"/>
<dbReference type="GO" id="GO:0032259">
    <property type="term" value="P:methylation"/>
    <property type="evidence" value="ECO:0007669"/>
    <property type="project" value="UniProtKB-KW"/>
</dbReference>
<dbReference type="RefSeq" id="WP_269309097.1">
    <property type="nucleotide sequence ID" value="NZ_CP098242.1"/>
</dbReference>
<dbReference type="EMBL" id="CP098242">
    <property type="protein sequence ID" value="WAW10098.1"/>
    <property type="molecule type" value="Genomic_DNA"/>
</dbReference>
<dbReference type="SUPFAM" id="SSF53335">
    <property type="entry name" value="S-adenosyl-L-methionine-dependent methyltransferases"/>
    <property type="match status" value="1"/>
</dbReference>
<dbReference type="Proteomes" id="UP001156215">
    <property type="component" value="Chromosome"/>
</dbReference>
<dbReference type="CDD" id="cd02440">
    <property type="entry name" value="AdoMet_MTases"/>
    <property type="match status" value="1"/>
</dbReference>
<dbReference type="GO" id="GO:0008168">
    <property type="term" value="F:methyltransferase activity"/>
    <property type="evidence" value="ECO:0007669"/>
    <property type="project" value="UniProtKB-KW"/>
</dbReference>
<dbReference type="KEGG" id="ovb:NB640_12925"/>
<keyword evidence="2" id="KW-0808">Transferase</keyword>
<dbReference type="Gene3D" id="3.40.50.150">
    <property type="entry name" value="Vaccinia Virus protein VP39"/>
    <property type="match status" value="1"/>
</dbReference>
<keyword evidence="2" id="KW-0489">Methyltransferase</keyword>
<dbReference type="AlphaFoldDB" id="A0A9E9LZI1"/>
<accession>A0A9E9LZI1</accession>
<dbReference type="InterPro" id="IPR029063">
    <property type="entry name" value="SAM-dependent_MTases_sf"/>
</dbReference>